<dbReference type="AlphaFoldDB" id="A0A7J6D7Q1"/>
<reference evidence="1 2" key="1">
    <citation type="submission" date="2020-04" db="EMBL/GenBank/DDBJ databases">
        <title>Chromosome-level genome assembly of a cyprinid fish Onychostoma macrolepis by integration of Nanopore Sequencing, Bionano and Hi-C technology.</title>
        <authorList>
            <person name="Wang D."/>
        </authorList>
    </citation>
    <scope>NUCLEOTIDE SEQUENCE [LARGE SCALE GENOMIC DNA]</scope>
    <source>
        <strain evidence="1">SWU-2019</strain>
        <tissue evidence="1">Muscle</tissue>
    </source>
</reference>
<protein>
    <submittedName>
        <fullName evidence="1">Uncharacterized protein</fullName>
    </submittedName>
</protein>
<gene>
    <name evidence="1" type="ORF">G5714_002769</name>
</gene>
<name>A0A7J6D7Q1_9TELE</name>
<evidence type="ECO:0000313" key="1">
    <source>
        <dbReference type="EMBL" id="KAF4115280.1"/>
    </source>
</evidence>
<keyword evidence="2" id="KW-1185">Reference proteome</keyword>
<dbReference type="EMBL" id="JAAMOB010000003">
    <property type="protein sequence ID" value="KAF4115280.1"/>
    <property type="molecule type" value="Genomic_DNA"/>
</dbReference>
<dbReference type="Proteomes" id="UP000579812">
    <property type="component" value="Unassembled WGS sequence"/>
</dbReference>
<accession>A0A7J6D7Q1</accession>
<proteinExistence type="predicted"/>
<sequence length="106" mass="12037">MAVAWQGLYVLHKIVSLMVTETVEDVLQAELIKPAIQLQDQADEAVRKNMQASRDKIKSKKRTSGAAVHTFVVGEWVLRMNVRSQQRKGGKLDKDFLGPFTIMKKR</sequence>
<evidence type="ECO:0000313" key="2">
    <source>
        <dbReference type="Proteomes" id="UP000579812"/>
    </source>
</evidence>
<comment type="caution">
    <text evidence="1">The sequence shown here is derived from an EMBL/GenBank/DDBJ whole genome shotgun (WGS) entry which is preliminary data.</text>
</comment>
<organism evidence="1 2">
    <name type="scientific">Onychostoma macrolepis</name>
    <dbReference type="NCBI Taxonomy" id="369639"/>
    <lineage>
        <taxon>Eukaryota</taxon>
        <taxon>Metazoa</taxon>
        <taxon>Chordata</taxon>
        <taxon>Craniata</taxon>
        <taxon>Vertebrata</taxon>
        <taxon>Euteleostomi</taxon>
        <taxon>Actinopterygii</taxon>
        <taxon>Neopterygii</taxon>
        <taxon>Teleostei</taxon>
        <taxon>Ostariophysi</taxon>
        <taxon>Cypriniformes</taxon>
        <taxon>Cyprinidae</taxon>
        <taxon>Acrossocheilinae</taxon>
        <taxon>Onychostoma</taxon>
    </lineage>
</organism>